<organism evidence="2 3">
    <name type="scientific">Muriicola soli</name>
    <dbReference type="NCBI Taxonomy" id="2507538"/>
    <lineage>
        <taxon>Bacteria</taxon>
        <taxon>Pseudomonadati</taxon>
        <taxon>Bacteroidota</taxon>
        <taxon>Flavobacteriia</taxon>
        <taxon>Flavobacteriales</taxon>
        <taxon>Flavobacteriaceae</taxon>
        <taxon>Muriicola</taxon>
    </lineage>
</organism>
<sequence>MNLNQVTVPSMDLVKSITFYEKIGLKIIVKALPHYARFECPEGDATFSVHQVERLPEGSGIMVYFECKNLDQYVEELVGKGVAFDELPNDKRWIWREARLKDPDQNQLVLYYAGKNRKNPPWRIV</sequence>
<dbReference type="EMBL" id="CP035544">
    <property type="protein sequence ID" value="QBA65485.1"/>
    <property type="molecule type" value="Genomic_DNA"/>
</dbReference>
<dbReference type="PROSITE" id="PS51819">
    <property type="entry name" value="VOC"/>
    <property type="match status" value="1"/>
</dbReference>
<accession>A0A411ECI5</accession>
<gene>
    <name evidence="2" type="ORF">EQY75_13675</name>
</gene>
<reference evidence="2 3" key="1">
    <citation type="submission" date="2019-01" db="EMBL/GenBank/DDBJ databases">
        <title>Muriicola soli sp. nov., isolated from soil.</title>
        <authorList>
            <person name="Kang H.J."/>
            <person name="Kim S.B."/>
        </authorList>
    </citation>
    <scope>NUCLEOTIDE SEQUENCE [LARGE SCALE GENOMIC DNA]</scope>
    <source>
        <strain evidence="2 3">MMS17-SY002</strain>
    </source>
</reference>
<dbReference type="Proteomes" id="UP000290889">
    <property type="component" value="Chromosome"/>
</dbReference>
<dbReference type="KEGG" id="mur:EQY75_13675"/>
<dbReference type="Pfam" id="PF00903">
    <property type="entry name" value="Glyoxalase"/>
    <property type="match status" value="1"/>
</dbReference>
<dbReference type="InterPro" id="IPR004360">
    <property type="entry name" value="Glyas_Fos-R_dOase_dom"/>
</dbReference>
<feature type="domain" description="VOC" evidence="1">
    <location>
        <begin position="2"/>
        <end position="113"/>
    </location>
</feature>
<dbReference type="InterPro" id="IPR037523">
    <property type="entry name" value="VOC_core"/>
</dbReference>
<dbReference type="RefSeq" id="WP_129606753.1">
    <property type="nucleotide sequence ID" value="NZ_CP035544.1"/>
</dbReference>
<keyword evidence="3" id="KW-1185">Reference proteome</keyword>
<dbReference type="SUPFAM" id="SSF54593">
    <property type="entry name" value="Glyoxalase/Bleomycin resistance protein/Dihydroxybiphenyl dioxygenase"/>
    <property type="match status" value="1"/>
</dbReference>
<name>A0A411ECI5_9FLAO</name>
<dbReference type="AlphaFoldDB" id="A0A411ECI5"/>
<evidence type="ECO:0000259" key="1">
    <source>
        <dbReference type="PROSITE" id="PS51819"/>
    </source>
</evidence>
<dbReference type="OrthoDB" id="9810880at2"/>
<evidence type="ECO:0000313" key="2">
    <source>
        <dbReference type="EMBL" id="QBA65485.1"/>
    </source>
</evidence>
<dbReference type="Gene3D" id="3.10.180.10">
    <property type="entry name" value="2,3-Dihydroxybiphenyl 1,2-Dioxygenase, domain 1"/>
    <property type="match status" value="1"/>
</dbReference>
<proteinExistence type="predicted"/>
<protein>
    <submittedName>
        <fullName evidence="2">VOC family protein</fullName>
    </submittedName>
</protein>
<evidence type="ECO:0000313" key="3">
    <source>
        <dbReference type="Proteomes" id="UP000290889"/>
    </source>
</evidence>
<dbReference type="InterPro" id="IPR029068">
    <property type="entry name" value="Glyas_Bleomycin-R_OHBP_Dase"/>
</dbReference>